<protein>
    <submittedName>
        <fullName evidence="1">Uncharacterized protein</fullName>
    </submittedName>
</protein>
<accession>A0ABT9E8K5</accession>
<evidence type="ECO:0000313" key="1">
    <source>
        <dbReference type="EMBL" id="MDO9712541.1"/>
    </source>
</evidence>
<name>A0ABT9E8K5_9PROT</name>
<sequence>MSNLPRAPTTAILATGTGPETLRLLVSNTPCHGVHLHVITTALAVWRCNAVVDCFLVKLRNDAGRIGLPKASPCSFAERAALPLSTSQERYGRTNRGSTLLFGADSAGMVAAVIGGAGTESNHSKRTHRRGIYGSYGQPGYGAPIVGRGFD</sequence>
<proteinExistence type="predicted"/>
<organism evidence="1 2">
    <name type="scientific">Paracraurococcus lichenis</name>
    <dbReference type="NCBI Taxonomy" id="3064888"/>
    <lineage>
        <taxon>Bacteria</taxon>
        <taxon>Pseudomonadati</taxon>
        <taxon>Pseudomonadota</taxon>
        <taxon>Alphaproteobacteria</taxon>
        <taxon>Acetobacterales</taxon>
        <taxon>Roseomonadaceae</taxon>
        <taxon>Paracraurococcus</taxon>
    </lineage>
</organism>
<keyword evidence="2" id="KW-1185">Reference proteome</keyword>
<reference evidence="1 2" key="1">
    <citation type="submission" date="2023-08" db="EMBL/GenBank/DDBJ databases">
        <title>The draft genome sequence of Paracraurococcus sp. LOR1-02.</title>
        <authorList>
            <person name="Kingkaew E."/>
            <person name="Tanasupawat S."/>
        </authorList>
    </citation>
    <scope>NUCLEOTIDE SEQUENCE [LARGE SCALE GENOMIC DNA]</scope>
    <source>
        <strain evidence="1 2">LOR1-02</strain>
    </source>
</reference>
<dbReference type="EMBL" id="JAUTWS010000050">
    <property type="protein sequence ID" value="MDO9712541.1"/>
    <property type="molecule type" value="Genomic_DNA"/>
</dbReference>
<comment type="caution">
    <text evidence="1">The sequence shown here is derived from an EMBL/GenBank/DDBJ whole genome shotgun (WGS) entry which is preliminary data.</text>
</comment>
<dbReference type="Proteomes" id="UP001243009">
    <property type="component" value="Unassembled WGS sequence"/>
</dbReference>
<dbReference type="RefSeq" id="WP_305107397.1">
    <property type="nucleotide sequence ID" value="NZ_JAUTWS010000050.1"/>
</dbReference>
<evidence type="ECO:0000313" key="2">
    <source>
        <dbReference type="Proteomes" id="UP001243009"/>
    </source>
</evidence>
<gene>
    <name evidence="1" type="ORF">Q7A36_29655</name>
</gene>